<keyword evidence="5 7" id="KW-1133">Transmembrane helix</keyword>
<dbReference type="GO" id="GO:0005886">
    <property type="term" value="C:plasma membrane"/>
    <property type="evidence" value="ECO:0007669"/>
    <property type="project" value="UniProtKB-SubCell"/>
</dbReference>
<reference evidence="8 9" key="1">
    <citation type="submission" date="2015-02" db="EMBL/GenBank/DDBJ databases">
        <title>Evolution of amylase-binding proteins of oral streptococcal species.</title>
        <authorList>
            <person name="Haase E.M."/>
        </authorList>
    </citation>
    <scope>NUCLEOTIDE SEQUENCE [LARGE SCALE GENOMIC DNA]</scope>
    <source>
        <strain evidence="9">UB10712</strain>
    </source>
</reference>
<evidence type="ECO:0000256" key="7">
    <source>
        <dbReference type="SAM" id="Phobius"/>
    </source>
</evidence>
<keyword evidence="4 7" id="KW-0812">Transmembrane</keyword>
<dbReference type="Gene3D" id="1.20.1250.20">
    <property type="entry name" value="MFS general substrate transporter like domains"/>
    <property type="match status" value="1"/>
</dbReference>
<evidence type="ECO:0000256" key="6">
    <source>
        <dbReference type="ARBA" id="ARBA00023136"/>
    </source>
</evidence>
<dbReference type="PANTHER" id="PTHR43266">
    <property type="entry name" value="MACROLIDE-EFFLUX PROTEIN"/>
    <property type="match status" value="1"/>
</dbReference>
<evidence type="ECO:0000256" key="2">
    <source>
        <dbReference type="ARBA" id="ARBA00022448"/>
    </source>
</evidence>
<dbReference type="PANTHER" id="PTHR43266:SF2">
    <property type="entry name" value="MAJOR FACILITATOR SUPERFAMILY (MFS) PROFILE DOMAIN-CONTAINING PROTEIN"/>
    <property type="match status" value="1"/>
</dbReference>
<organism evidence="8 9">
    <name type="scientific">Streptococcus gordonii</name>
    <dbReference type="NCBI Taxonomy" id="1302"/>
    <lineage>
        <taxon>Bacteria</taxon>
        <taxon>Bacillati</taxon>
        <taxon>Bacillota</taxon>
        <taxon>Bacilli</taxon>
        <taxon>Lactobacillales</taxon>
        <taxon>Streptococcaceae</taxon>
        <taxon>Streptococcus</taxon>
    </lineage>
</organism>
<evidence type="ECO:0000256" key="1">
    <source>
        <dbReference type="ARBA" id="ARBA00004651"/>
    </source>
</evidence>
<name>A0AB34SAM2_STRGN</name>
<protein>
    <submittedName>
        <fullName evidence="8">Uncharacterized protein</fullName>
    </submittedName>
</protein>
<feature type="transmembrane region" description="Helical" evidence="7">
    <location>
        <begin position="152"/>
        <end position="171"/>
    </location>
</feature>
<accession>A0AB34SAM2</accession>
<feature type="transmembrane region" description="Helical" evidence="7">
    <location>
        <begin position="99"/>
        <end position="122"/>
    </location>
</feature>
<keyword evidence="2" id="KW-0813">Transport</keyword>
<comment type="caution">
    <text evidence="8">The sequence shown here is derived from an EMBL/GenBank/DDBJ whole genome shotgun (WGS) entry which is preliminary data.</text>
</comment>
<dbReference type="SUPFAM" id="SSF103473">
    <property type="entry name" value="MFS general substrate transporter"/>
    <property type="match status" value="1"/>
</dbReference>
<sequence>MILGFASSQEVGWTMAISSSGMLLGGLILGIFSIKRHFHLILSLSLGLLGIFMAGMGSKENLVWICFFGFLLFMSLPFANTAIDYLIRLNIDKSEQGKAWGTIGIISQFGYVIAYASMGWVADSFFKPLLLPKGALSTWLGSIIGIGSGRGYGLLLILAGFCISISALFLYRQPAIKELEYVSKINPE</sequence>
<evidence type="ECO:0000313" key="9">
    <source>
        <dbReference type="Proteomes" id="UP000033375"/>
    </source>
</evidence>
<feature type="transmembrane region" description="Helical" evidence="7">
    <location>
        <begin position="62"/>
        <end position="87"/>
    </location>
</feature>
<keyword evidence="6 7" id="KW-0472">Membrane</keyword>
<dbReference type="InterPro" id="IPR036259">
    <property type="entry name" value="MFS_trans_sf"/>
</dbReference>
<evidence type="ECO:0000256" key="3">
    <source>
        <dbReference type="ARBA" id="ARBA00022475"/>
    </source>
</evidence>
<evidence type="ECO:0000256" key="5">
    <source>
        <dbReference type="ARBA" id="ARBA00022989"/>
    </source>
</evidence>
<evidence type="ECO:0000256" key="4">
    <source>
        <dbReference type="ARBA" id="ARBA00022692"/>
    </source>
</evidence>
<gene>
    <name evidence="8" type="ORF">TZ88_00395</name>
</gene>
<proteinExistence type="predicted"/>
<feature type="transmembrane region" description="Helical" evidence="7">
    <location>
        <begin position="38"/>
        <end position="56"/>
    </location>
</feature>
<comment type="subcellular location">
    <subcellularLocation>
        <location evidence="1">Cell membrane</location>
        <topology evidence="1">Multi-pass membrane protein</topology>
    </subcellularLocation>
</comment>
<dbReference type="Proteomes" id="UP000033375">
    <property type="component" value="Unassembled WGS sequence"/>
</dbReference>
<evidence type="ECO:0000313" key="8">
    <source>
        <dbReference type="EMBL" id="KJQ65702.1"/>
    </source>
</evidence>
<feature type="transmembrane region" description="Helical" evidence="7">
    <location>
        <begin position="12"/>
        <end position="31"/>
    </location>
</feature>
<dbReference type="EMBL" id="JYGN01000002">
    <property type="protein sequence ID" value="KJQ65702.1"/>
    <property type="molecule type" value="Genomic_DNA"/>
</dbReference>
<keyword evidence="3" id="KW-1003">Cell membrane</keyword>
<dbReference type="AlphaFoldDB" id="A0AB34SAM2"/>